<evidence type="ECO:0000256" key="1">
    <source>
        <dbReference type="SAM" id="MobiDB-lite"/>
    </source>
</evidence>
<feature type="non-terminal residue" evidence="2">
    <location>
        <position position="1"/>
    </location>
</feature>
<reference evidence="2" key="1">
    <citation type="submission" date="2021-02" db="EMBL/GenBank/DDBJ databases">
        <authorList>
            <person name="Nowell W R."/>
        </authorList>
    </citation>
    <scope>NUCLEOTIDE SEQUENCE</scope>
</reference>
<name>A0A821FH44_9BILA</name>
<dbReference type="EMBL" id="CAJOBS010000837">
    <property type="protein sequence ID" value="CAF4649264.1"/>
    <property type="molecule type" value="Genomic_DNA"/>
</dbReference>
<evidence type="ECO:0000313" key="2">
    <source>
        <dbReference type="EMBL" id="CAF4649264.1"/>
    </source>
</evidence>
<comment type="caution">
    <text evidence="2">The sequence shown here is derived from an EMBL/GenBank/DDBJ whole genome shotgun (WGS) entry which is preliminary data.</text>
</comment>
<dbReference type="AlphaFoldDB" id="A0A821FH44"/>
<gene>
    <name evidence="2" type="ORF">TOA249_LOCUS13870</name>
</gene>
<feature type="compositionally biased region" description="Polar residues" evidence="1">
    <location>
        <begin position="44"/>
        <end position="80"/>
    </location>
</feature>
<feature type="region of interest" description="Disordered" evidence="1">
    <location>
        <begin position="1"/>
        <end position="114"/>
    </location>
</feature>
<organism evidence="2 3">
    <name type="scientific">Rotaria socialis</name>
    <dbReference type="NCBI Taxonomy" id="392032"/>
    <lineage>
        <taxon>Eukaryota</taxon>
        <taxon>Metazoa</taxon>
        <taxon>Spiralia</taxon>
        <taxon>Gnathifera</taxon>
        <taxon>Rotifera</taxon>
        <taxon>Eurotatoria</taxon>
        <taxon>Bdelloidea</taxon>
        <taxon>Philodinida</taxon>
        <taxon>Philodinidae</taxon>
        <taxon>Rotaria</taxon>
    </lineage>
</organism>
<dbReference type="Proteomes" id="UP000663838">
    <property type="component" value="Unassembled WGS sequence"/>
</dbReference>
<feature type="compositionally biased region" description="Basic residues" evidence="1">
    <location>
        <begin position="104"/>
        <end position="114"/>
    </location>
</feature>
<evidence type="ECO:0000313" key="3">
    <source>
        <dbReference type="Proteomes" id="UP000663838"/>
    </source>
</evidence>
<accession>A0A821FH44</accession>
<sequence>TGIDVPPQAARGATPQTGRDAPPQAARGATPQTGRDAPAAQASARVTTAQGASSTARATTDNNARQAVASSGSTRLFQSDNDSKFGQKRSLKDMPAAFGNRIKGIFHRKNSPAS</sequence>
<proteinExistence type="predicted"/>
<protein>
    <submittedName>
        <fullName evidence="2">Uncharacterized protein</fullName>
    </submittedName>
</protein>